<evidence type="ECO:0000259" key="2">
    <source>
        <dbReference type="Pfam" id="PF21986"/>
    </source>
</evidence>
<evidence type="ECO:0000313" key="4">
    <source>
        <dbReference type="Proteomes" id="UP000199515"/>
    </source>
</evidence>
<dbReference type="GO" id="GO:0016787">
    <property type="term" value="F:hydrolase activity"/>
    <property type="evidence" value="ECO:0007669"/>
    <property type="project" value="UniProtKB-KW"/>
</dbReference>
<name>A0A1H3GD76_9PSEU</name>
<feature type="domain" description="Amidase" evidence="1">
    <location>
        <begin position="23"/>
        <end position="430"/>
    </location>
</feature>
<feature type="domain" description="Allophanate hydrolase C-terminal" evidence="2">
    <location>
        <begin position="453"/>
        <end position="574"/>
    </location>
</feature>
<dbReference type="AlphaFoldDB" id="A0A1H3GD76"/>
<reference evidence="3 4" key="1">
    <citation type="submission" date="2016-10" db="EMBL/GenBank/DDBJ databases">
        <authorList>
            <person name="de Groot N.N."/>
        </authorList>
    </citation>
    <scope>NUCLEOTIDE SEQUENCE [LARGE SCALE GENOMIC DNA]</scope>
    <source>
        <strain evidence="3 4">CPCC 202699</strain>
    </source>
</reference>
<dbReference type="InterPro" id="IPR014085">
    <property type="entry name" value="Allophanate_hydrolase"/>
</dbReference>
<dbReference type="OrthoDB" id="182039at2"/>
<dbReference type="EMBL" id="FNON01000004">
    <property type="protein sequence ID" value="SDY01231.1"/>
    <property type="molecule type" value="Genomic_DNA"/>
</dbReference>
<dbReference type="PANTHER" id="PTHR11895:SF169">
    <property type="entry name" value="GLUTAMYL-TRNA(GLN) AMIDOTRANSFERASE"/>
    <property type="match status" value="1"/>
</dbReference>
<dbReference type="InterPro" id="IPR000120">
    <property type="entry name" value="Amidase"/>
</dbReference>
<dbReference type="NCBIfam" id="NF006043">
    <property type="entry name" value="PRK08186.1"/>
    <property type="match status" value="1"/>
</dbReference>
<dbReference type="SUPFAM" id="SSF75304">
    <property type="entry name" value="Amidase signature (AS) enzymes"/>
    <property type="match status" value="1"/>
</dbReference>
<dbReference type="NCBIfam" id="TIGR02713">
    <property type="entry name" value="allophanate_hyd"/>
    <property type="match status" value="1"/>
</dbReference>
<proteinExistence type="predicted"/>
<dbReference type="InterPro" id="IPR023631">
    <property type="entry name" value="Amidase_dom"/>
</dbReference>
<keyword evidence="3" id="KW-0378">Hydrolase</keyword>
<dbReference type="STRING" id="589385.SAMN05421504_104215"/>
<evidence type="ECO:0000313" key="3">
    <source>
        <dbReference type="EMBL" id="SDY01231.1"/>
    </source>
</evidence>
<dbReference type="InterPro" id="IPR053844">
    <property type="entry name" value="AH_C"/>
</dbReference>
<protein>
    <submittedName>
        <fullName evidence="3">Allophanate hydrolase</fullName>
    </submittedName>
</protein>
<dbReference type="PANTHER" id="PTHR11895">
    <property type="entry name" value="TRANSAMIDASE"/>
    <property type="match status" value="1"/>
</dbReference>
<dbReference type="Gene3D" id="1.20.58.1700">
    <property type="match status" value="1"/>
</dbReference>
<gene>
    <name evidence="3" type="ORF">SAMN05421504_104215</name>
</gene>
<dbReference type="InterPro" id="IPR036928">
    <property type="entry name" value="AS_sf"/>
</dbReference>
<dbReference type="Gene3D" id="3.90.1300.10">
    <property type="entry name" value="Amidase signature (AS) domain"/>
    <property type="match status" value="1"/>
</dbReference>
<dbReference type="Pfam" id="PF01425">
    <property type="entry name" value="Amidase"/>
    <property type="match status" value="1"/>
</dbReference>
<accession>A0A1H3GD76</accession>
<organism evidence="3 4">
    <name type="scientific">Amycolatopsis xylanica</name>
    <dbReference type="NCBI Taxonomy" id="589385"/>
    <lineage>
        <taxon>Bacteria</taxon>
        <taxon>Bacillati</taxon>
        <taxon>Actinomycetota</taxon>
        <taxon>Actinomycetes</taxon>
        <taxon>Pseudonocardiales</taxon>
        <taxon>Pseudonocardiaceae</taxon>
        <taxon>Amycolatopsis</taxon>
    </lineage>
</organism>
<dbReference type="Pfam" id="PF21986">
    <property type="entry name" value="AH_C"/>
    <property type="match status" value="1"/>
</dbReference>
<evidence type="ECO:0000259" key="1">
    <source>
        <dbReference type="Pfam" id="PF01425"/>
    </source>
</evidence>
<dbReference type="Proteomes" id="UP000199515">
    <property type="component" value="Unassembled WGS sequence"/>
</dbReference>
<keyword evidence="4" id="KW-1185">Reference proteome</keyword>
<dbReference type="RefSeq" id="WP_091290900.1">
    <property type="nucleotide sequence ID" value="NZ_FNON01000004.1"/>
</dbReference>
<sequence length="585" mass="60793">MTTLPPEPEYVPPTPASAVGRVMAAFDRIAEVDRPEVWITLRSAEDVLVDAKAVDERVRAGERPPLAGLLLAVKDNVDVAGLPTTAGCPAFAYTPEVSATAVRRLTQAGAVVLGKTNMDQFATGLVGSRSPYGAVRGAKDPLKVSGGSSSGSAVAVALELVDIAIGTDTAGSGRVPAAFNGIVGLKPTLGLVPKTGVVPAARSYDCVTIFARKLTTAQLALAEMTGPDAEDPQSRAWPDSVRLSAGEHPRVAIPADKNLEPLSPSAHRAFAAAVASLRASGAIVTTVDISPLLDAAKLLYDGALVAERYAAVGAFLREHPEDADPTVAKIILAAGKLKAHDLAADQERLAQAKATAEKLLAGQDALVLPTVPEHPTLAQVEKDPVGVNKRLGTYTNFVNLLDMAGVAVPAGTADGGSFGLTVLTRAFDDQIALDLAALFTGELAETPYPDKGIDLVVFGAHLRGQPLNHQLTDLGARFAEEVLTAEEYRMVALPTSPPKPGLLHVGAGGASLEGERWLLSPAALGKFLAGLPAPMLLGRILLDDGTEAVGFYCDPSAAEGAKDITAFGGWRAYLRRIIACRKDPV</sequence>
<dbReference type="Gene3D" id="3.10.490.10">
    <property type="entry name" value="Gamma-glutamyl cyclotransferase-like"/>
    <property type="match status" value="1"/>
</dbReference>